<dbReference type="CDD" id="cd08504">
    <property type="entry name" value="PBP2_OppA"/>
    <property type="match status" value="1"/>
</dbReference>
<comment type="subcellular location">
    <subcellularLocation>
        <location evidence="1">Cell envelope</location>
    </subcellularLocation>
</comment>
<evidence type="ECO:0000313" key="8">
    <source>
        <dbReference type="EMBL" id="NBA12499.1"/>
    </source>
</evidence>
<gene>
    <name evidence="8" type="ORF">GTU77_09835</name>
</gene>
<name>A0AAJ2YYL2_WEICO</name>
<evidence type="ECO:0000256" key="3">
    <source>
        <dbReference type="ARBA" id="ARBA00022448"/>
    </source>
</evidence>
<accession>A0AAJ2YYL2</accession>
<dbReference type="SUPFAM" id="SSF53850">
    <property type="entry name" value="Periplasmic binding protein-like II"/>
    <property type="match status" value="1"/>
</dbReference>
<protein>
    <submittedName>
        <fullName evidence="8">Peptide ABC transporter substrate-binding protein</fullName>
    </submittedName>
</protein>
<dbReference type="FunFam" id="3.90.76.10:FF:000001">
    <property type="entry name" value="Oligopeptide ABC transporter substrate-binding protein"/>
    <property type="match status" value="1"/>
</dbReference>
<reference evidence="8" key="1">
    <citation type="submission" date="2020-01" db="EMBL/GenBank/DDBJ databases">
        <title>First Reported Case and Whole Genome of Weissella confusa in an Equid.</title>
        <authorList>
            <person name="Little S.V."/>
            <person name="Lawhon S.D."/>
        </authorList>
    </citation>
    <scope>NUCLEOTIDE SEQUENCE</scope>
    <source>
        <strain evidence="8">718955</strain>
    </source>
</reference>
<dbReference type="Gene3D" id="3.40.190.10">
    <property type="entry name" value="Periplasmic binding protein-like II"/>
    <property type="match status" value="1"/>
</dbReference>
<dbReference type="GO" id="GO:1904680">
    <property type="term" value="F:peptide transmembrane transporter activity"/>
    <property type="evidence" value="ECO:0007669"/>
    <property type="project" value="TreeGrafter"/>
</dbReference>
<dbReference type="PIRSF" id="PIRSF002741">
    <property type="entry name" value="MppA"/>
    <property type="match status" value="1"/>
</dbReference>
<comment type="caution">
    <text evidence="8">The sequence shown here is derived from an EMBL/GenBank/DDBJ whole genome shotgun (WGS) entry which is preliminary data.</text>
</comment>
<dbReference type="PANTHER" id="PTHR30290">
    <property type="entry name" value="PERIPLASMIC BINDING COMPONENT OF ABC TRANSPORTER"/>
    <property type="match status" value="1"/>
</dbReference>
<evidence type="ECO:0000256" key="2">
    <source>
        <dbReference type="ARBA" id="ARBA00005695"/>
    </source>
</evidence>
<feature type="chain" id="PRO_5042538735" evidence="6">
    <location>
        <begin position="29"/>
        <end position="538"/>
    </location>
</feature>
<dbReference type="Proteomes" id="UP000719917">
    <property type="component" value="Unassembled WGS sequence"/>
</dbReference>
<evidence type="ECO:0000256" key="6">
    <source>
        <dbReference type="SAM" id="SignalP"/>
    </source>
</evidence>
<evidence type="ECO:0000256" key="5">
    <source>
        <dbReference type="ARBA" id="ARBA00022856"/>
    </source>
</evidence>
<dbReference type="Pfam" id="PF00496">
    <property type="entry name" value="SBP_bac_5"/>
    <property type="match status" value="1"/>
</dbReference>
<feature type="signal peptide" evidence="6">
    <location>
        <begin position="1"/>
        <end position="28"/>
    </location>
</feature>
<keyword evidence="5" id="KW-0653">Protein transport</keyword>
<sequence length="538" mass="58283">MNKFVKQSVLLSATVLAALGAATVAAHADGKTINWTQTSDLMTLDPSQAADVASGQVISQAGQGLYRMGKDGKVQLADAVSAKVSDDGKTWTFKLRNGLKWSNGDPVTAADYVYGWQRTVDPANQSTSASLMSNMVGATDLNSGKSTDFDTLGVKALDEQTLQVSLNAPEPILPQVLVGTAFYPQNKAFVEKSGSKFGTTAEETLSNGPFVVTGWTGSNKTYSLEKNPDYVDAKSVKPDEVTFQTVTDSTTGYNLYNSGKVDFTTLTATQVKTAKSNKNFRVLKNARTQYMALNVTRSVLGDKNARQALQYAVNKEQMVSRVVTGSGTNSTTFTPKGVATDPKTGKDFASAYATDYTDYNKVKAQKLWSKALKDAHKKSVKLTLLTDEDDSSKNQAQFLQSQLQELKGLKVTVKTEPKPARVKQMLSSDFDLVLTGWAGDYADPLSYLGLWTTGAKMDFGKWSNKAYDKAVSDAQTTDVQDKEKRMADLGAADKVLQEDVPAVTLYYPASATLMNSKVKDVQVNTVGSMFDFTRAVKK</sequence>
<dbReference type="RefSeq" id="WP_161691625.1">
    <property type="nucleotide sequence ID" value="NZ_JAAAMQ010000032.1"/>
</dbReference>
<evidence type="ECO:0000256" key="1">
    <source>
        <dbReference type="ARBA" id="ARBA00004196"/>
    </source>
</evidence>
<dbReference type="Gene3D" id="3.10.105.10">
    <property type="entry name" value="Dipeptide-binding Protein, Domain 3"/>
    <property type="match status" value="1"/>
</dbReference>
<dbReference type="InterPro" id="IPR000914">
    <property type="entry name" value="SBP_5_dom"/>
</dbReference>
<dbReference type="AlphaFoldDB" id="A0AAJ2YYL2"/>
<evidence type="ECO:0000313" key="9">
    <source>
        <dbReference type="Proteomes" id="UP000719917"/>
    </source>
</evidence>
<dbReference type="GO" id="GO:0043190">
    <property type="term" value="C:ATP-binding cassette (ABC) transporter complex"/>
    <property type="evidence" value="ECO:0007669"/>
    <property type="project" value="InterPro"/>
</dbReference>
<keyword evidence="3" id="KW-0813">Transport</keyword>
<organism evidence="8 9">
    <name type="scientific">Weissella confusa</name>
    <name type="common">Lactobacillus confusus</name>
    <dbReference type="NCBI Taxonomy" id="1583"/>
    <lineage>
        <taxon>Bacteria</taxon>
        <taxon>Bacillati</taxon>
        <taxon>Bacillota</taxon>
        <taxon>Bacilli</taxon>
        <taxon>Lactobacillales</taxon>
        <taxon>Lactobacillaceae</taxon>
        <taxon>Weissella</taxon>
    </lineage>
</organism>
<dbReference type="GO" id="GO:0015833">
    <property type="term" value="P:peptide transport"/>
    <property type="evidence" value="ECO:0007669"/>
    <property type="project" value="UniProtKB-KW"/>
</dbReference>
<keyword evidence="4 6" id="KW-0732">Signal</keyword>
<evidence type="ECO:0000259" key="7">
    <source>
        <dbReference type="Pfam" id="PF00496"/>
    </source>
</evidence>
<feature type="domain" description="Solute-binding protein family 5" evidence="7">
    <location>
        <begin position="79"/>
        <end position="457"/>
    </location>
</feature>
<dbReference type="GO" id="GO:0042597">
    <property type="term" value="C:periplasmic space"/>
    <property type="evidence" value="ECO:0007669"/>
    <property type="project" value="UniProtKB-ARBA"/>
</dbReference>
<dbReference type="PANTHER" id="PTHR30290:SF10">
    <property type="entry name" value="PERIPLASMIC OLIGOPEPTIDE-BINDING PROTEIN-RELATED"/>
    <property type="match status" value="1"/>
</dbReference>
<dbReference type="InterPro" id="IPR030678">
    <property type="entry name" value="Peptide/Ni-bd"/>
</dbReference>
<dbReference type="InterPro" id="IPR039424">
    <property type="entry name" value="SBP_5"/>
</dbReference>
<dbReference type="GO" id="GO:0030313">
    <property type="term" value="C:cell envelope"/>
    <property type="evidence" value="ECO:0007669"/>
    <property type="project" value="UniProtKB-SubCell"/>
</dbReference>
<comment type="similarity">
    <text evidence="2">Belongs to the bacterial solute-binding protein 5 family.</text>
</comment>
<proteinExistence type="inferred from homology"/>
<keyword evidence="5" id="KW-0571">Peptide transport</keyword>
<dbReference type="EMBL" id="JAAAMQ010000032">
    <property type="protein sequence ID" value="NBA12499.1"/>
    <property type="molecule type" value="Genomic_DNA"/>
</dbReference>
<dbReference type="Gene3D" id="3.90.76.10">
    <property type="entry name" value="Dipeptide-binding Protein, Domain 1"/>
    <property type="match status" value="1"/>
</dbReference>
<evidence type="ECO:0000256" key="4">
    <source>
        <dbReference type="ARBA" id="ARBA00022729"/>
    </source>
</evidence>